<dbReference type="EMBL" id="BAAALD010000125">
    <property type="protein sequence ID" value="GAA1121482.1"/>
    <property type="molecule type" value="Genomic_DNA"/>
</dbReference>
<comment type="caution">
    <text evidence="3">The sequence shown here is derived from an EMBL/GenBank/DDBJ whole genome shotgun (WGS) entry which is preliminary data.</text>
</comment>
<keyword evidence="2" id="KW-0472">Membrane</keyword>
<dbReference type="Proteomes" id="UP001499987">
    <property type="component" value="Unassembled WGS sequence"/>
</dbReference>
<keyword evidence="2" id="KW-0812">Transmembrane</keyword>
<accession>A0ABP4ES21</accession>
<proteinExistence type="predicted"/>
<evidence type="ECO:0000256" key="2">
    <source>
        <dbReference type="SAM" id="Phobius"/>
    </source>
</evidence>
<feature type="region of interest" description="Disordered" evidence="1">
    <location>
        <begin position="62"/>
        <end position="95"/>
    </location>
</feature>
<feature type="compositionally biased region" description="Basic and acidic residues" evidence="1">
    <location>
        <begin position="67"/>
        <end position="78"/>
    </location>
</feature>
<evidence type="ECO:0000313" key="3">
    <source>
        <dbReference type="EMBL" id="GAA1121482.1"/>
    </source>
</evidence>
<feature type="transmembrane region" description="Helical" evidence="2">
    <location>
        <begin position="31"/>
        <end position="52"/>
    </location>
</feature>
<keyword evidence="2" id="KW-1133">Transmembrane helix</keyword>
<keyword evidence="4" id="KW-1185">Reference proteome</keyword>
<reference evidence="4" key="1">
    <citation type="journal article" date="2019" name="Int. J. Syst. Evol. Microbiol.">
        <title>The Global Catalogue of Microorganisms (GCM) 10K type strain sequencing project: providing services to taxonomists for standard genome sequencing and annotation.</title>
        <authorList>
            <consortium name="The Broad Institute Genomics Platform"/>
            <consortium name="The Broad Institute Genome Sequencing Center for Infectious Disease"/>
            <person name="Wu L."/>
            <person name="Ma J."/>
        </authorList>
    </citation>
    <scope>NUCLEOTIDE SEQUENCE [LARGE SCALE GENOMIC DNA]</scope>
    <source>
        <strain evidence="4">JCM 13002</strain>
    </source>
</reference>
<name>A0ABP4ES21_9ACTN</name>
<evidence type="ECO:0000313" key="4">
    <source>
        <dbReference type="Proteomes" id="UP001499987"/>
    </source>
</evidence>
<evidence type="ECO:0000256" key="1">
    <source>
        <dbReference type="SAM" id="MobiDB-lite"/>
    </source>
</evidence>
<sequence>MLSVLLAVLAAVANGLASVLGALVSCKKVRSGLPLVLAAASAAVVCTAVLVLTRSPLLADDAEGADETDRAERVEQPARRPGARGRCTASTPGLP</sequence>
<protein>
    <submittedName>
        <fullName evidence="3">Uncharacterized protein</fullName>
    </submittedName>
</protein>
<gene>
    <name evidence="3" type="ORF">GCM10009663_71350</name>
</gene>
<organism evidence="3 4">
    <name type="scientific">Kitasatospora arboriphila</name>
    <dbReference type="NCBI Taxonomy" id="258052"/>
    <lineage>
        <taxon>Bacteria</taxon>
        <taxon>Bacillati</taxon>
        <taxon>Actinomycetota</taxon>
        <taxon>Actinomycetes</taxon>
        <taxon>Kitasatosporales</taxon>
        <taxon>Streptomycetaceae</taxon>
        <taxon>Kitasatospora</taxon>
    </lineage>
</organism>